<keyword evidence="3" id="KW-0378">Hydrolase</keyword>
<dbReference type="SUPFAM" id="SSF51445">
    <property type="entry name" value="(Trans)glycosidases"/>
    <property type="match status" value="1"/>
</dbReference>
<comment type="caution">
    <text evidence="3">The sequence shown here is derived from an EMBL/GenBank/DDBJ whole genome shotgun (WGS) entry which is preliminary data.</text>
</comment>
<dbReference type="Proteomes" id="UP000007652">
    <property type="component" value="Unassembled WGS sequence"/>
</dbReference>
<dbReference type="InterPro" id="IPR006047">
    <property type="entry name" value="GH13_cat_dom"/>
</dbReference>
<dbReference type="InterPro" id="IPR013780">
    <property type="entry name" value="Glyco_hydro_b"/>
</dbReference>
<evidence type="ECO:0000256" key="1">
    <source>
        <dbReference type="ARBA" id="ARBA00008061"/>
    </source>
</evidence>
<evidence type="ECO:0000313" key="4">
    <source>
        <dbReference type="Proteomes" id="UP000007652"/>
    </source>
</evidence>
<dbReference type="CDD" id="cd11341">
    <property type="entry name" value="AmyAc_Pullulanase_LD-like"/>
    <property type="match status" value="1"/>
</dbReference>
<dbReference type="EMBL" id="CAKP01000004">
    <property type="protein sequence ID" value="CCC57786.1"/>
    <property type="molecule type" value="Genomic_DNA"/>
</dbReference>
<dbReference type="Pfam" id="PF02922">
    <property type="entry name" value="CBM_48"/>
    <property type="match status" value="1"/>
</dbReference>
<dbReference type="STRING" id="857293.CAAU_0137"/>
<reference evidence="3 4" key="1">
    <citation type="journal article" date="2011" name="J. Bacteriol.">
        <title>Draft genome sequence of Caloramator australicus strain RC3T, a thermoanaerobe from the Great Artesian Basin of Australia.</title>
        <authorList>
            <person name="Ogg C.D."/>
            <person name="Patel B.K.C."/>
        </authorList>
    </citation>
    <scope>NUCLEOTIDE SEQUENCE [LARGE SCALE GENOMIC DNA]</scope>
    <source>
        <strain evidence="3 4">RC3</strain>
    </source>
</reference>
<dbReference type="NCBIfam" id="TIGR02104">
    <property type="entry name" value="pulA_typeI"/>
    <property type="match status" value="1"/>
</dbReference>
<dbReference type="SMART" id="SM00642">
    <property type="entry name" value="Aamy"/>
    <property type="match status" value="1"/>
</dbReference>
<dbReference type="InterPro" id="IPR049117">
    <property type="entry name" value="pulA_all-beta"/>
</dbReference>
<evidence type="ECO:0000313" key="3">
    <source>
        <dbReference type="EMBL" id="CCC57786.1"/>
    </source>
</evidence>
<dbReference type="SUPFAM" id="SSF81296">
    <property type="entry name" value="E set domains"/>
    <property type="match status" value="1"/>
</dbReference>
<dbReference type="InterPro" id="IPR004193">
    <property type="entry name" value="Glyco_hydro_13_N"/>
</dbReference>
<dbReference type="GO" id="GO:0005975">
    <property type="term" value="P:carbohydrate metabolic process"/>
    <property type="evidence" value="ECO:0007669"/>
    <property type="project" value="InterPro"/>
</dbReference>
<dbReference type="EC" id="3.2.1.41" evidence="3"/>
<dbReference type="InterPro" id="IPR013783">
    <property type="entry name" value="Ig-like_fold"/>
</dbReference>
<keyword evidence="3" id="KW-0326">Glycosidase</keyword>
<dbReference type="Pfam" id="PF21653">
    <property type="entry name" value="pulA_all-beta"/>
    <property type="match status" value="1"/>
</dbReference>
<sequence length="656" mass="76101">MSEPVDIKRKTYISIKDKCFEVPYSNLFKTEEFNEKYYYDGFLGCRILDDKIEFRVWSPVATSIDLVLYKNGDPSLQEEPIIFNMKEKNGVFSGEVDLKYKGYFYTYKVQIYDKIEEVVDPYAKAVGINGLRAAIIDLEETNPYNWQKDKYVKLENYVDAVIYEISIRDISSNENSNIKKRGKFLGLVEEGTFSKKGVTTGLEHIKELGVSHVQILPFYDFHFESVDERDQFKRYNWGYDPQNYNAPEGSFSLNPYEPKERIRELKTMIQKLHQNNIGVIMDVVYNHVYDYKKSNFEKIFPGYYFRCDKFGNISNGSGCGNDVASENKMVRRFIKDSVIFWAKEYHIDGFRFDLLGLLDVDTINEIYDGLKKINPNAIIYGEGWDLNTYLEHDKKAIQMNAYKTPNIGYFNDIIRDAIRGHTFEAEKKGFAGGESREHDIKRGVVAAINYDESLKGPFISPDQSINYASCHDNHTLWDKISITNKEDSVEERVRIQKLSQAIVLTSQGVPFIHLGCDFCRTKQGHENSYNLPDIINSVDWDRKYEFRDVFEYVKGLIKLRKEHPAFRLNSCEDIKKYLKFLDCPSRTVAFKIDYPRDAWKEIIVIYNSNKSAVDIKIPNGVWNVAVDGRLAGVDALYKIYGDKVKVAPISAMVLFR</sequence>
<dbReference type="Pfam" id="PF00128">
    <property type="entry name" value="Alpha-amylase"/>
    <property type="match status" value="1"/>
</dbReference>
<dbReference type="EC" id="3.2.1.-" evidence="3"/>
<dbReference type="InterPro" id="IPR017853">
    <property type="entry name" value="GH"/>
</dbReference>
<organism evidence="3 4">
    <name type="scientific">Caloramator australicus RC3</name>
    <dbReference type="NCBI Taxonomy" id="857293"/>
    <lineage>
        <taxon>Bacteria</taxon>
        <taxon>Bacillati</taxon>
        <taxon>Bacillota</taxon>
        <taxon>Clostridia</taxon>
        <taxon>Eubacteriales</taxon>
        <taxon>Clostridiaceae</taxon>
        <taxon>Caloramator</taxon>
    </lineage>
</organism>
<dbReference type="eggNOG" id="COG1523">
    <property type="taxonomic scope" value="Bacteria"/>
</dbReference>
<dbReference type="AlphaFoldDB" id="G0V3U6"/>
<dbReference type="Gene3D" id="2.60.40.1180">
    <property type="entry name" value="Golgi alpha-mannosidase II"/>
    <property type="match status" value="1"/>
</dbReference>
<dbReference type="CDD" id="cd02860">
    <property type="entry name" value="E_set_Pullulanase"/>
    <property type="match status" value="1"/>
</dbReference>
<dbReference type="RefSeq" id="WP_008907509.1">
    <property type="nucleotide sequence ID" value="NZ_CAKP01000004.1"/>
</dbReference>
<gene>
    <name evidence="3" type="ORF">CAAU_0137</name>
</gene>
<feature type="domain" description="Glycosyl hydrolase family 13 catalytic" evidence="2">
    <location>
        <begin position="193"/>
        <end position="560"/>
    </location>
</feature>
<comment type="similarity">
    <text evidence="1">Belongs to the glycosyl hydrolase 13 family.</text>
</comment>
<accession>G0V3U6</accession>
<dbReference type="SMR" id="G0V3U6"/>
<dbReference type="GO" id="GO:0051060">
    <property type="term" value="F:pullulanase activity"/>
    <property type="evidence" value="ECO:0007669"/>
    <property type="project" value="UniProtKB-EC"/>
</dbReference>
<dbReference type="InterPro" id="IPR014756">
    <property type="entry name" value="Ig_E-set"/>
</dbReference>
<name>G0V3U6_9CLOT</name>
<dbReference type="InterPro" id="IPR011840">
    <property type="entry name" value="PulA_typeI"/>
</dbReference>
<protein>
    <submittedName>
        <fullName evidence="3">Glycogen debranching enzyme / Pullulanase</fullName>
        <ecNumber evidence="3">3.2.1.-</ecNumber>
        <ecNumber evidence="3">3.2.1.41</ecNumber>
    </submittedName>
</protein>
<dbReference type="Gene3D" id="3.20.20.80">
    <property type="entry name" value="Glycosidases"/>
    <property type="match status" value="1"/>
</dbReference>
<keyword evidence="4" id="KW-1185">Reference proteome</keyword>
<evidence type="ECO:0000259" key="2">
    <source>
        <dbReference type="SMART" id="SM00642"/>
    </source>
</evidence>
<dbReference type="Gene3D" id="2.60.40.10">
    <property type="entry name" value="Immunoglobulins"/>
    <property type="match status" value="1"/>
</dbReference>
<dbReference type="PANTHER" id="PTHR43002">
    <property type="entry name" value="GLYCOGEN DEBRANCHING ENZYME"/>
    <property type="match status" value="1"/>
</dbReference>
<proteinExistence type="inferred from homology"/>